<dbReference type="eggNOG" id="ENOG50312YC">
    <property type="taxonomic scope" value="Bacteria"/>
</dbReference>
<reference evidence="1" key="1">
    <citation type="submission" date="2006-09" db="EMBL/GenBank/DDBJ databases">
        <title>Complete sequence of Rhodopseudomonas palustris BisA53.</title>
        <authorList>
            <consortium name="US DOE Joint Genome Institute"/>
            <person name="Copeland A."/>
            <person name="Lucas S."/>
            <person name="Lapidus A."/>
            <person name="Barry K."/>
            <person name="Detter J.C."/>
            <person name="Glavina del Rio T."/>
            <person name="Hammon N."/>
            <person name="Israni S."/>
            <person name="Dalin E."/>
            <person name="Tice H."/>
            <person name="Pitluck S."/>
            <person name="Chain P."/>
            <person name="Malfatti S."/>
            <person name="Shin M."/>
            <person name="Vergez L."/>
            <person name="Schmutz J."/>
            <person name="Larimer F."/>
            <person name="Land M."/>
            <person name="Hauser L."/>
            <person name="Pelletier D.A."/>
            <person name="Kyrpides N."/>
            <person name="Kim E."/>
            <person name="Harwood C.S."/>
            <person name="Oda Y."/>
            <person name="Richardson P."/>
        </authorList>
    </citation>
    <scope>NUCLEOTIDE SEQUENCE [LARGE SCALE GENOMIC DNA]</scope>
    <source>
        <strain evidence="1">BisA53</strain>
    </source>
</reference>
<dbReference type="AlphaFoldDB" id="Q07IH6"/>
<dbReference type="EMBL" id="CP000463">
    <property type="protein sequence ID" value="ABJ08258.1"/>
    <property type="molecule type" value="Genomic_DNA"/>
</dbReference>
<dbReference type="KEGG" id="rpe:RPE_4334"/>
<organism evidence="1">
    <name type="scientific">Rhodopseudomonas palustris (strain BisA53)</name>
    <dbReference type="NCBI Taxonomy" id="316055"/>
    <lineage>
        <taxon>Bacteria</taxon>
        <taxon>Pseudomonadati</taxon>
        <taxon>Pseudomonadota</taxon>
        <taxon>Alphaproteobacteria</taxon>
        <taxon>Hyphomicrobiales</taxon>
        <taxon>Nitrobacteraceae</taxon>
        <taxon>Rhodopseudomonas</taxon>
    </lineage>
</organism>
<dbReference type="OrthoDB" id="8244028at2"/>
<protein>
    <submittedName>
        <fullName evidence="1">Uncharacterized protein</fullName>
    </submittedName>
</protein>
<dbReference type="HOGENOM" id="CLU_2438824_0_0_5"/>
<sequence>MDTILHLRPRPAAATLVAWQFLGQPFHQWPTWVQASCTLQRGPDGQFELRHERRSGAQIVFMEEWLVKDLDGGICFYTDVELRREFESRS</sequence>
<accession>Q07IH6</accession>
<evidence type="ECO:0000313" key="1">
    <source>
        <dbReference type="EMBL" id="ABJ08258.1"/>
    </source>
</evidence>
<proteinExistence type="predicted"/>
<name>Q07IH6_RHOP5</name>
<gene>
    <name evidence="1" type="ordered locus">RPE_4334</name>
</gene>